<evidence type="ECO:0000313" key="4">
    <source>
        <dbReference type="Proteomes" id="UP000642070"/>
    </source>
</evidence>
<dbReference type="PANTHER" id="PTHR43625">
    <property type="entry name" value="AFLATOXIN B1 ALDEHYDE REDUCTASE"/>
    <property type="match status" value="1"/>
</dbReference>
<keyword evidence="4" id="KW-1185">Reference proteome</keyword>
<dbReference type="SUPFAM" id="SSF51430">
    <property type="entry name" value="NAD(P)-linked oxidoreductase"/>
    <property type="match status" value="1"/>
</dbReference>
<comment type="caution">
    <text evidence="3">The sequence shown here is derived from an EMBL/GenBank/DDBJ whole genome shotgun (WGS) entry which is preliminary data.</text>
</comment>
<gene>
    <name evidence="3" type="ORF">GCM10007977_032950</name>
</gene>
<evidence type="ECO:0000259" key="2">
    <source>
        <dbReference type="Pfam" id="PF00248"/>
    </source>
</evidence>
<dbReference type="InterPro" id="IPR023210">
    <property type="entry name" value="NADP_OxRdtase_dom"/>
</dbReference>
<dbReference type="GO" id="GO:0016491">
    <property type="term" value="F:oxidoreductase activity"/>
    <property type="evidence" value="ECO:0007669"/>
    <property type="project" value="UniProtKB-KW"/>
</dbReference>
<dbReference type="CDD" id="cd19088">
    <property type="entry name" value="AKR_AKR13B1"/>
    <property type="match status" value="1"/>
</dbReference>
<accession>A0A917TMH0</accession>
<proteinExistence type="predicted"/>
<dbReference type="AlphaFoldDB" id="A0A917TMH0"/>
<sequence length="223" mass="24485">MLGGRVEDGPQLPLDGGGVLAGDRAALQAEELLAEALHPYPDDLVVATKGGRICVGGEWFDLGRPEYLRQQAELSLRRLRVETIELYQLHRVDATVPLEDQVGALRRLRDEGKVRRVGLSEVTVEQLRAAQAIVPIASVQNRYNMSDRASEDVLEYCERHGIAFIPWRPVAPAGDKAAALAWLLDRSPVMLPIPGTSSMRHLEENLAVRPAAGHGPRGRKPQT</sequence>
<protein>
    <recommendedName>
        <fullName evidence="2">NADP-dependent oxidoreductase domain-containing protein</fullName>
    </recommendedName>
</protein>
<name>A0A917TMH0_9ACTN</name>
<reference evidence="3" key="2">
    <citation type="submission" date="2020-09" db="EMBL/GenBank/DDBJ databases">
        <authorList>
            <person name="Sun Q."/>
            <person name="Ohkuma M."/>
        </authorList>
    </citation>
    <scope>NUCLEOTIDE SEQUENCE</scope>
    <source>
        <strain evidence="3">JCM 19831</strain>
    </source>
</reference>
<dbReference type="InterPro" id="IPR050791">
    <property type="entry name" value="Aldo-Keto_reductase"/>
</dbReference>
<evidence type="ECO:0000256" key="1">
    <source>
        <dbReference type="ARBA" id="ARBA00023002"/>
    </source>
</evidence>
<feature type="domain" description="NADP-dependent oxidoreductase" evidence="2">
    <location>
        <begin position="28"/>
        <end position="171"/>
    </location>
</feature>
<dbReference type="Pfam" id="PF00248">
    <property type="entry name" value="Aldo_ket_red"/>
    <property type="match status" value="1"/>
</dbReference>
<organism evidence="3 4">
    <name type="scientific">Dactylosporangium sucinum</name>
    <dbReference type="NCBI Taxonomy" id="1424081"/>
    <lineage>
        <taxon>Bacteria</taxon>
        <taxon>Bacillati</taxon>
        <taxon>Actinomycetota</taxon>
        <taxon>Actinomycetes</taxon>
        <taxon>Micromonosporales</taxon>
        <taxon>Micromonosporaceae</taxon>
        <taxon>Dactylosporangium</taxon>
    </lineage>
</organism>
<reference evidence="3" key="1">
    <citation type="journal article" date="2014" name="Int. J. Syst. Evol. Microbiol.">
        <title>Complete genome sequence of Corynebacterium casei LMG S-19264T (=DSM 44701T), isolated from a smear-ripened cheese.</title>
        <authorList>
            <consortium name="US DOE Joint Genome Institute (JGI-PGF)"/>
            <person name="Walter F."/>
            <person name="Albersmeier A."/>
            <person name="Kalinowski J."/>
            <person name="Ruckert C."/>
        </authorList>
    </citation>
    <scope>NUCLEOTIDE SEQUENCE</scope>
    <source>
        <strain evidence="3">JCM 19831</strain>
    </source>
</reference>
<dbReference type="PANTHER" id="PTHR43625:SF40">
    <property type="entry name" value="ALDO-KETO REDUCTASE YAKC [NADP(+)]"/>
    <property type="match status" value="1"/>
</dbReference>
<dbReference type="Proteomes" id="UP000642070">
    <property type="component" value="Unassembled WGS sequence"/>
</dbReference>
<dbReference type="EMBL" id="BMPI01000014">
    <property type="protein sequence ID" value="GGM29078.1"/>
    <property type="molecule type" value="Genomic_DNA"/>
</dbReference>
<dbReference type="Gene3D" id="3.20.20.100">
    <property type="entry name" value="NADP-dependent oxidoreductase domain"/>
    <property type="match status" value="1"/>
</dbReference>
<dbReference type="GO" id="GO:0005737">
    <property type="term" value="C:cytoplasm"/>
    <property type="evidence" value="ECO:0007669"/>
    <property type="project" value="TreeGrafter"/>
</dbReference>
<dbReference type="InterPro" id="IPR036812">
    <property type="entry name" value="NAD(P)_OxRdtase_dom_sf"/>
</dbReference>
<evidence type="ECO:0000313" key="3">
    <source>
        <dbReference type="EMBL" id="GGM29078.1"/>
    </source>
</evidence>
<keyword evidence="1" id="KW-0560">Oxidoreductase</keyword>